<keyword evidence="4" id="KW-1185">Reference proteome</keyword>
<feature type="compositionally biased region" description="Polar residues" evidence="2">
    <location>
        <begin position="1"/>
        <end position="12"/>
    </location>
</feature>
<reference evidence="3 4" key="1">
    <citation type="submission" date="2023-10" db="EMBL/GenBank/DDBJ databases">
        <title>complete genome sequence of Corynebacterium pseudokroppenstedtii P15-C1.</title>
        <authorList>
            <person name="Bruggemann H."/>
            <person name="Poehlein A."/>
        </authorList>
    </citation>
    <scope>NUCLEOTIDE SEQUENCE [LARGE SCALE GENOMIC DNA]</scope>
    <source>
        <strain evidence="3 4">P15_C1</strain>
    </source>
</reference>
<gene>
    <name evidence="3" type="ORF">Q0N40_09885</name>
</gene>
<name>A0AAU0PZN8_9CORY</name>
<protein>
    <submittedName>
        <fullName evidence="3">Uncharacterized protein</fullName>
    </submittedName>
</protein>
<feature type="region of interest" description="Disordered" evidence="2">
    <location>
        <begin position="1"/>
        <end position="21"/>
    </location>
</feature>
<dbReference type="Proteomes" id="UP001174314">
    <property type="component" value="Chromosome"/>
</dbReference>
<evidence type="ECO:0000313" key="4">
    <source>
        <dbReference type="Proteomes" id="UP001174314"/>
    </source>
</evidence>
<sequence>MPTPKPTHSTARTHPMRTGYPEGTLADRSICAGVEVPADFPREWFSFLNPDDEDHLITVDLTWLLSGYSCRFGTDACPGIDSSMPNAGCCVHGAFLADEDDHDALTDCVSRMPAKYWQLRPEGTDEWLSTRDPAELEPWLVWDELDNDDGEPEPALKTPIVDGACIFANRPGWPTGTGCALHQWAMDTGERLEYAKPEVCWQLPLHRTEDWETRPDGHEILHTTIGEYERRGWGDGGEDFDWYCSGAPGCHTPMPFLHGKSLWRTHKDELTEMLGESAYAVIAEHCEALEERARIVMEAEGKSTATQQTPATQNSRRPVSLGMPIVAMHPATIAGTHPPN</sequence>
<dbReference type="InterPro" id="IPR021458">
    <property type="entry name" value="Rv0495c"/>
</dbReference>
<dbReference type="Pfam" id="PF11307">
    <property type="entry name" value="DUF3109"/>
    <property type="match status" value="1"/>
</dbReference>
<dbReference type="RefSeq" id="WP_204087613.1">
    <property type="nucleotide sequence ID" value="NZ_CP137757.1"/>
</dbReference>
<evidence type="ECO:0000256" key="1">
    <source>
        <dbReference type="ARBA" id="ARBA00093770"/>
    </source>
</evidence>
<comment type="similarity">
    <text evidence="1">Belongs to the Rv0495c family.</text>
</comment>
<evidence type="ECO:0000313" key="3">
    <source>
        <dbReference type="EMBL" id="WPF24815.1"/>
    </source>
</evidence>
<dbReference type="EMBL" id="CP137757">
    <property type="protein sequence ID" value="WPF24815.1"/>
    <property type="molecule type" value="Genomic_DNA"/>
</dbReference>
<dbReference type="AlphaFoldDB" id="A0AAU0PZN8"/>
<dbReference type="KEGG" id="cpsk:Q0N40_09885"/>
<proteinExistence type="inferred from homology"/>
<organism evidence="3 4">
    <name type="scientific">Corynebacterium pseudokroppenstedtii</name>
    <dbReference type="NCBI Taxonomy" id="2804917"/>
    <lineage>
        <taxon>Bacteria</taxon>
        <taxon>Bacillati</taxon>
        <taxon>Actinomycetota</taxon>
        <taxon>Actinomycetes</taxon>
        <taxon>Mycobacteriales</taxon>
        <taxon>Corynebacteriaceae</taxon>
        <taxon>Corynebacterium</taxon>
    </lineage>
</organism>
<accession>A0AAU0PZN8</accession>
<evidence type="ECO:0000256" key="2">
    <source>
        <dbReference type="SAM" id="MobiDB-lite"/>
    </source>
</evidence>